<dbReference type="EMBL" id="JAAAUQ010000268">
    <property type="protein sequence ID" value="KAF9152106.1"/>
    <property type="molecule type" value="Genomic_DNA"/>
</dbReference>
<gene>
    <name evidence="1" type="ORF">BG015_005765</name>
</gene>
<organism evidence="1 2">
    <name type="scientific">Linnemannia schmuckeri</name>
    <dbReference type="NCBI Taxonomy" id="64567"/>
    <lineage>
        <taxon>Eukaryota</taxon>
        <taxon>Fungi</taxon>
        <taxon>Fungi incertae sedis</taxon>
        <taxon>Mucoromycota</taxon>
        <taxon>Mortierellomycotina</taxon>
        <taxon>Mortierellomycetes</taxon>
        <taxon>Mortierellales</taxon>
        <taxon>Mortierellaceae</taxon>
        <taxon>Linnemannia</taxon>
    </lineage>
</organism>
<keyword evidence="2" id="KW-1185">Reference proteome</keyword>
<comment type="caution">
    <text evidence="1">The sequence shown here is derived from an EMBL/GenBank/DDBJ whole genome shotgun (WGS) entry which is preliminary data.</text>
</comment>
<name>A0A9P5VC90_9FUNG</name>
<accession>A0A9P5VC90</accession>
<dbReference type="Proteomes" id="UP000748756">
    <property type="component" value="Unassembled WGS sequence"/>
</dbReference>
<evidence type="ECO:0000313" key="1">
    <source>
        <dbReference type="EMBL" id="KAF9152106.1"/>
    </source>
</evidence>
<sequence>MSLFAIIELAEHVGSPLTPHDWSICVRVSQTGMIFSSSSCGSQYHHQDIERLKAGIVPTNLTVLASFNYLDISQSLSKMSPTATTAPPEPTDLELLHHLLQQCTNFQRLRLLGWRNVAPQLESWKSIARSGLPGILTEFAINLNSEVRLSASSFPPVLVSRRPSRLRKPAHHRELGSYDGAPILRHLLLLPSINPGTRPWKPASILGELNF</sequence>
<dbReference type="AlphaFoldDB" id="A0A9P5VC90"/>
<evidence type="ECO:0000313" key="2">
    <source>
        <dbReference type="Proteomes" id="UP000748756"/>
    </source>
</evidence>
<reference evidence="1" key="1">
    <citation type="journal article" date="2020" name="Fungal Divers.">
        <title>Resolving the Mortierellaceae phylogeny through synthesis of multi-gene phylogenetics and phylogenomics.</title>
        <authorList>
            <person name="Vandepol N."/>
            <person name="Liber J."/>
            <person name="Desiro A."/>
            <person name="Na H."/>
            <person name="Kennedy M."/>
            <person name="Barry K."/>
            <person name="Grigoriev I.V."/>
            <person name="Miller A.N."/>
            <person name="O'Donnell K."/>
            <person name="Stajich J.E."/>
            <person name="Bonito G."/>
        </authorList>
    </citation>
    <scope>NUCLEOTIDE SEQUENCE</scope>
    <source>
        <strain evidence="1">NRRL 6426</strain>
    </source>
</reference>
<protein>
    <submittedName>
        <fullName evidence="1">Uncharacterized protein</fullName>
    </submittedName>
</protein>
<proteinExistence type="predicted"/>